<feature type="region of interest" description="Disordered" evidence="1">
    <location>
        <begin position="500"/>
        <end position="519"/>
    </location>
</feature>
<reference evidence="2 3" key="1">
    <citation type="submission" date="2019-01" db="EMBL/GenBank/DDBJ databases">
        <title>Draft genome sequence of Psathyrella aberdarensis IHI B618.</title>
        <authorList>
            <person name="Buettner E."/>
            <person name="Kellner H."/>
        </authorList>
    </citation>
    <scope>NUCLEOTIDE SEQUENCE [LARGE SCALE GENOMIC DNA]</scope>
    <source>
        <strain evidence="2 3">IHI B618</strain>
    </source>
</reference>
<dbReference type="AlphaFoldDB" id="A0A4Q2DGK0"/>
<name>A0A4Q2DGK0_9AGAR</name>
<protein>
    <submittedName>
        <fullName evidence="2">Uncharacterized protein</fullName>
    </submittedName>
</protein>
<keyword evidence="3" id="KW-1185">Reference proteome</keyword>
<evidence type="ECO:0000313" key="3">
    <source>
        <dbReference type="Proteomes" id="UP000290288"/>
    </source>
</evidence>
<accession>A0A4Q2DGK0</accession>
<dbReference type="EMBL" id="SDEE01000288">
    <property type="protein sequence ID" value="RXW18126.1"/>
    <property type="molecule type" value="Genomic_DNA"/>
</dbReference>
<dbReference type="Proteomes" id="UP000290288">
    <property type="component" value="Unassembled WGS sequence"/>
</dbReference>
<evidence type="ECO:0000256" key="1">
    <source>
        <dbReference type="SAM" id="MobiDB-lite"/>
    </source>
</evidence>
<organism evidence="2 3">
    <name type="scientific">Candolleomyces aberdarensis</name>
    <dbReference type="NCBI Taxonomy" id="2316362"/>
    <lineage>
        <taxon>Eukaryota</taxon>
        <taxon>Fungi</taxon>
        <taxon>Dikarya</taxon>
        <taxon>Basidiomycota</taxon>
        <taxon>Agaricomycotina</taxon>
        <taxon>Agaricomycetes</taxon>
        <taxon>Agaricomycetidae</taxon>
        <taxon>Agaricales</taxon>
        <taxon>Agaricineae</taxon>
        <taxon>Psathyrellaceae</taxon>
        <taxon>Candolleomyces</taxon>
    </lineage>
</organism>
<proteinExistence type="predicted"/>
<gene>
    <name evidence="2" type="ORF">EST38_g7727</name>
</gene>
<evidence type="ECO:0000313" key="2">
    <source>
        <dbReference type="EMBL" id="RXW18126.1"/>
    </source>
</evidence>
<sequence length="680" mass="77043">MLASYLVKENDIALVDYILAPLERTVAPEVDIAMDETKFRSSLHAVKDLTSVMLAIHEHPQNASRTGDASAYKSAVFPSLCEKWPMVINGLRILMHHPGTSKDNDASKSIEDCVEVLKVTLLVYRDSGYAEELFSLACTIDFIYFLLCRAEVNPVSDHAIRSVFSALTILGLCLENDTAGRSSFALRLSTITKAKRNSVIGALVRRARDLANHGCNTHHLRRSDLRCDAPYAFQALIGCTMSLLDANPSLFQTFLHHNFLFEYAEAMFRVVKSAASLGASSHEWQEFWRTMILPIGHFHSKIVMKHCPNRTYGLATVIEGGLINAALICLIYCAPTGTFRSNYELLKSRITEMVSCDFQFSRVVKAVSKTHSRQIMEQLKGTNGLEVLYWRFESAFHTGSEVFEVAGRPTPGSSINLCDNFKREDWKSFHRYECAARSSSYQEQKVKNIWETLLSRRDQLSYLEHTLNYAENLGHNGTLDSDDIQAIWEDAEKRFPPLSNRLQRQQELKGKGRQKRRGPFEPDQVITIDLINYAGVTQTIVPIDECLSAVWDKIRDAPSFKRRVDAMIELVQDRVPSSHENGKYNTHSVGEGECKIRLVQGIFYHDDRNFTLVLTTVVYTETTSDGDMNRRYRILNSLFCLCDPAIVEKGIWNGKSEATPAMVPQASNHLRMRLEEEWAN</sequence>
<comment type="caution">
    <text evidence="2">The sequence shown here is derived from an EMBL/GenBank/DDBJ whole genome shotgun (WGS) entry which is preliminary data.</text>
</comment>